<name>A0A5J5BZA8_9ASTE</name>
<protein>
    <recommendedName>
        <fullName evidence="2">non-specific serine/threonine protein kinase</fullName>
        <ecNumber evidence="2">2.7.11.1</ecNumber>
    </recommendedName>
</protein>
<evidence type="ECO:0000256" key="1">
    <source>
        <dbReference type="ARBA" id="ARBA00004479"/>
    </source>
</evidence>
<evidence type="ECO:0000256" key="2">
    <source>
        <dbReference type="ARBA" id="ARBA00012513"/>
    </source>
</evidence>
<keyword evidence="6" id="KW-0812">Transmembrane</keyword>
<dbReference type="PANTHER" id="PTHR47976:SF27">
    <property type="entry name" value="RECEPTOR-LIKE SERINE_THREONINE-PROTEIN KINASE"/>
    <property type="match status" value="1"/>
</dbReference>
<dbReference type="Gene3D" id="1.10.510.10">
    <property type="entry name" value="Transferase(Phosphotransferase) domain 1"/>
    <property type="match status" value="1"/>
</dbReference>
<keyword evidence="12" id="KW-0472">Membrane</keyword>
<evidence type="ECO:0000256" key="15">
    <source>
        <dbReference type="ARBA" id="ARBA00023180"/>
    </source>
</evidence>
<dbReference type="GO" id="GO:0016020">
    <property type="term" value="C:membrane"/>
    <property type="evidence" value="ECO:0007669"/>
    <property type="project" value="UniProtKB-SubCell"/>
</dbReference>
<keyword evidence="3" id="KW-0723">Serine/threonine-protein kinase</keyword>
<reference evidence="19 20" key="1">
    <citation type="submission" date="2019-09" db="EMBL/GenBank/DDBJ databases">
        <title>A chromosome-level genome assembly of the Chinese tupelo Nyssa sinensis.</title>
        <authorList>
            <person name="Yang X."/>
            <person name="Kang M."/>
            <person name="Yang Y."/>
            <person name="Xiong H."/>
            <person name="Wang M."/>
            <person name="Zhang Z."/>
            <person name="Wang Z."/>
            <person name="Wu H."/>
            <person name="Ma T."/>
            <person name="Liu J."/>
            <person name="Xi Z."/>
        </authorList>
    </citation>
    <scope>NUCLEOTIDE SEQUENCE [LARGE SCALE GENOMIC DNA]</scope>
    <source>
        <strain evidence="19">J267</strain>
        <tissue evidence="19">Leaf</tissue>
    </source>
</reference>
<evidence type="ECO:0000256" key="17">
    <source>
        <dbReference type="ARBA" id="ARBA00048679"/>
    </source>
</evidence>
<dbReference type="InterPro" id="IPR000719">
    <property type="entry name" value="Prot_kinase_dom"/>
</dbReference>
<comment type="catalytic activity">
    <reaction evidence="16">
        <text>L-threonyl-[protein] + ATP = O-phospho-L-threonyl-[protein] + ADP + H(+)</text>
        <dbReference type="Rhea" id="RHEA:46608"/>
        <dbReference type="Rhea" id="RHEA-COMP:11060"/>
        <dbReference type="Rhea" id="RHEA-COMP:11605"/>
        <dbReference type="ChEBI" id="CHEBI:15378"/>
        <dbReference type="ChEBI" id="CHEBI:30013"/>
        <dbReference type="ChEBI" id="CHEBI:30616"/>
        <dbReference type="ChEBI" id="CHEBI:61977"/>
        <dbReference type="ChEBI" id="CHEBI:456216"/>
        <dbReference type="EC" id="2.7.11.1"/>
    </reaction>
</comment>
<evidence type="ECO:0000256" key="13">
    <source>
        <dbReference type="ARBA" id="ARBA00023157"/>
    </source>
</evidence>
<evidence type="ECO:0000256" key="11">
    <source>
        <dbReference type="ARBA" id="ARBA00022989"/>
    </source>
</evidence>
<dbReference type="InterPro" id="IPR001245">
    <property type="entry name" value="Ser-Thr/Tyr_kinase_cat_dom"/>
</dbReference>
<dbReference type="FunFam" id="3.30.200.20:FF:000059">
    <property type="entry name" value="S-receptor-like serine/threonine-protein kinase"/>
    <property type="match status" value="1"/>
</dbReference>
<dbReference type="PANTHER" id="PTHR47976">
    <property type="entry name" value="G-TYPE LECTIN S-RECEPTOR-LIKE SERINE/THREONINE-PROTEIN KINASE SD2-5"/>
    <property type="match status" value="1"/>
</dbReference>
<dbReference type="AlphaFoldDB" id="A0A5J5BZA8"/>
<keyword evidence="9" id="KW-0418">Kinase</keyword>
<comment type="subcellular location">
    <subcellularLocation>
        <location evidence="1">Membrane</location>
        <topology evidence="1">Single-pass type I membrane protein</topology>
    </subcellularLocation>
</comment>
<evidence type="ECO:0000256" key="3">
    <source>
        <dbReference type="ARBA" id="ARBA00022527"/>
    </source>
</evidence>
<keyword evidence="10" id="KW-0067">ATP-binding</keyword>
<dbReference type="EMBL" id="CM018032">
    <property type="protein sequence ID" value="KAA8546987.1"/>
    <property type="molecule type" value="Genomic_DNA"/>
</dbReference>
<evidence type="ECO:0000256" key="5">
    <source>
        <dbReference type="ARBA" id="ARBA00022679"/>
    </source>
</evidence>
<sequence>MFQQQMSELQRATNGFKEELGKGSFGAVYRGTLYKGKKLVAVERLEKVVDEGERKFRAEMTVIGRTHHRNLVRLLGYCAEGTKRLLVYKYLSNGSLADLIFKAERRQDWNERVRIALDVARAYMKSVKPPSYIVI</sequence>
<dbReference type="Pfam" id="PF07714">
    <property type="entry name" value="PK_Tyr_Ser-Thr"/>
    <property type="match status" value="1"/>
</dbReference>
<evidence type="ECO:0000256" key="12">
    <source>
        <dbReference type="ARBA" id="ARBA00023136"/>
    </source>
</evidence>
<comment type="catalytic activity">
    <reaction evidence="17">
        <text>L-seryl-[protein] + ATP = O-phospho-L-seryl-[protein] + ADP + H(+)</text>
        <dbReference type="Rhea" id="RHEA:17989"/>
        <dbReference type="Rhea" id="RHEA-COMP:9863"/>
        <dbReference type="Rhea" id="RHEA-COMP:11604"/>
        <dbReference type="ChEBI" id="CHEBI:15378"/>
        <dbReference type="ChEBI" id="CHEBI:29999"/>
        <dbReference type="ChEBI" id="CHEBI:30616"/>
        <dbReference type="ChEBI" id="CHEBI:83421"/>
        <dbReference type="ChEBI" id="CHEBI:456216"/>
        <dbReference type="EC" id="2.7.11.1"/>
    </reaction>
</comment>
<keyword evidence="15" id="KW-0325">Glycoprotein</keyword>
<keyword evidence="5" id="KW-0808">Transferase</keyword>
<organism evidence="19 20">
    <name type="scientific">Nyssa sinensis</name>
    <dbReference type="NCBI Taxonomy" id="561372"/>
    <lineage>
        <taxon>Eukaryota</taxon>
        <taxon>Viridiplantae</taxon>
        <taxon>Streptophyta</taxon>
        <taxon>Embryophyta</taxon>
        <taxon>Tracheophyta</taxon>
        <taxon>Spermatophyta</taxon>
        <taxon>Magnoliopsida</taxon>
        <taxon>eudicotyledons</taxon>
        <taxon>Gunneridae</taxon>
        <taxon>Pentapetalae</taxon>
        <taxon>asterids</taxon>
        <taxon>Cornales</taxon>
        <taxon>Nyssaceae</taxon>
        <taxon>Nyssa</taxon>
    </lineage>
</organism>
<keyword evidence="4" id="KW-0245">EGF-like domain</keyword>
<dbReference type="OrthoDB" id="5857966at2759"/>
<evidence type="ECO:0000256" key="9">
    <source>
        <dbReference type="ARBA" id="ARBA00022777"/>
    </source>
</evidence>
<dbReference type="PROSITE" id="PS50011">
    <property type="entry name" value="PROTEIN_KINASE_DOM"/>
    <property type="match status" value="1"/>
</dbReference>
<dbReference type="InterPro" id="IPR051343">
    <property type="entry name" value="G-type_lectin_kinases/EP1-like"/>
</dbReference>
<evidence type="ECO:0000256" key="6">
    <source>
        <dbReference type="ARBA" id="ARBA00022692"/>
    </source>
</evidence>
<dbReference type="Proteomes" id="UP000325577">
    <property type="component" value="Linkage Group LG1"/>
</dbReference>
<keyword evidence="14" id="KW-0675">Receptor</keyword>
<keyword evidence="20" id="KW-1185">Reference proteome</keyword>
<feature type="domain" description="Protein kinase" evidence="18">
    <location>
        <begin position="14"/>
        <end position="135"/>
    </location>
</feature>
<keyword evidence="11" id="KW-1133">Transmembrane helix</keyword>
<accession>A0A5J5BZA8</accession>
<evidence type="ECO:0000256" key="16">
    <source>
        <dbReference type="ARBA" id="ARBA00047899"/>
    </source>
</evidence>
<evidence type="ECO:0000313" key="20">
    <source>
        <dbReference type="Proteomes" id="UP000325577"/>
    </source>
</evidence>
<evidence type="ECO:0000256" key="14">
    <source>
        <dbReference type="ARBA" id="ARBA00023170"/>
    </source>
</evidence>
<dbReference type="EC" id="2.7.11.1" evidence="2"/>
<dbReference type="GO" id="GO:0004674">
    <property type="term" value="F:protein serine/threonine kinase activity"/>
    <property type="evidence" value="ECO:0007669"/>
    <property type="project" value="UniProtKB-KW"/>
</dbReference>
<evidence type="ECO:0000256" key="10">
    <source>
        <dbReference type="ARBA" id="ARBA00022840"/>
    </source>
</evidence>
<proteinExistence type="predicted"/>
<keyword evidence="7" id="KW-0732">Signal</keyword>
<evidence type="ECO:0000256" key="4">
    <source>
        <dbReference type="ARBA" id="ARBA00022536"/>
    </source>
</evidence>
<evidence type="ECO:0000313" key="19">
    <source>
        <dbReference type="EMBL" id="KAA8546987.1"/>
    </source>
</evidence>
<gene>
    <name evidence="19" type="ORF">F0562_003416</name>
</gene>
<evidence type="ECO:0000259" key="18">
    <source>
        <dbReference type="PROSITE" id="PS50011"/>
    </source>
</evidence>
<keyword evidence="8" id="KW-0547">Nucleotide-binding</keyword>
<dbReference type="InterPro" id="IPR011009">
    <property type="entry name" value="Kinase-like_dom_sf"/>
</dbReference>
<evidence type="ECO:0000256" key="8">
    <source>
        <dbReference type="ARBA" id="ARBA00022741"/>
    </source>
</evidence>
<keyword evidence="13" id="KW-1015">Disulfide bond</keyword>
<dbReference type="GO" id="GO:0005524">
    <property type="term" value="F:ATP binding"/>
    <property type="evidence" value="ECO:0007669"/>
    <property type="project" value="UniProtKB-KW"/>
</dbReference>
<dbReference type="SUPFAM" id="SSF56112">
    <property type="entry name" value="Protein kinase-like (PK-like)"/>
    <property type="match status" value="1"/>
</dbReference>
<evidence type="ECO:0000256" key="7">
    <source>
        <dbReference type="ARBA" id="ARBA00022729"/>
    </source>
</evidence>